<protein>
    <recommendedName>
        <fullName evidence="2">Vacuolar protein sorting-associated protein 51 homolog</fullName>
    </recommendedName>
</protein>
<dbReference type="GO" id="GO:0015031">
    <property type="term" value="P:protein transport"/>
    <property type="evidence" value="ECO:0007669"/>
    <property type="project" value="UniProtKB-UniRule"/>
</dbReference>
<dbReference type="GO" id="GO:0007041">
    <property type="term" value="P:lysosomal transport"/>
    <property type="evidence" value="ECO:0007669"/>
    <property type="project" value="TreeGrafter"/>
</dbReference>
<comment type="function">
    <text evidence="2">Acts as component of the GARP complex that is involved in retrograde transport from early and late endosomes to the trans-Golgi network (TGN).</text>
</comment>
<evidence type="ECO:0000256" key="1">
    <source>
        <dbReference type="ARBA" id="ARBA00006080"/>
    </source>
</evidence>
<proteinExistence type="inferred from homology"/>
<organism evidence="4">
    <name type="scientific">Spongospora subterranea</name>
    <dbReference type="NCBI Taxonomy" id="70186"/>
    <lineage>
        <taxon>Eukaryota</taxon>
        <taxon>Sar</taxon>
        <taxon>Rhizaria</taxon>
        <taxon>Endomyxa</taxon>
        <taxon>Phytomyxea</taxon>
        <taxon>Plasmodiophorida</taxon>
        <taxon>Plasmodiophoridae</taxon>
        <taxon>Spongospora</taxon>
    </lineage>
</organism>
<keyword evidence="2" id="KW-0445">Lipid transport</keyword>
<dbReference type="GO" id="GO:0007030">
    <property type="term" value="P:Golgi organization"/>
    <property type="evidence" value="ECO:0007669"/>
    <property type="project" value="UniProtKB-UniRule"/>
</dbReference>
<dbReference type="GO" id="GO:0005829">
    <property type="term" value="C:cytosol"/>
    <property type="evidence" value="ECO:0007669"/>
    <property type="project" value="GOC"/>
</dbReference>
<dbReference type="GO" id="GO:0032456">
    <property type="term" value="P:endocytic recycling"/>
    <property type="evidence" value="ECO:0007669"/>
    <property type="project" value="TreeGrafter"/>
</dbReference>
<feature type="region of interest" description="Disordered" evidence="3">
    <location>
        <begin position="1"/>
        <end position="23"/>
    </location>
</feature>
<evidence type="ECO:0000256" key="2">
    <source>
        <dbReference type="RuleBase" id="RU368010"/>
    </source>
</evidence>
<evidence type="ECO:0000313" key="4">
    <source>
        <dbReference type="EMBL" id="CRZ06119.1"/>
    </source>
</evidence>
<keyword evidence="2" id="KW-0653">Protein transport</keyword>
<dbReference type="EMBL" id="HACM01005677">
    <property type="protein sequence ID" value="CRZ06119.1"/>
    <property type="molecule type" value="Transcribed_RNA"/>
</dbReference>
<dbReference type="GO" id="GO:0042147">
    <property type="term" value="P:retrograde transport, endosome to Golgi"/>
    <property type="evidence" value="ECO:0007669"/>
    <property type="project" value="UniProtKB-UniRule"/>
</dbReference>
<dbReference type="GO" id="GO:0000938">
    <property type="term" value="C:GARP complex"/>
    <property type="evidence" value="ECO:0007669"/>
    <property type="project" value="UniProtKB-UniRule"/>
</dbReference>
<feature type="compositionally biased region" description="Polar residues" evidence="3">
    <location>
        <begin position="343"/>
        <end position="360"/>
    </location>
</feature>
<keyword evidence="2" id="KW-0813">Transport</keyword>
<dbReference type="GO" id="GO:0048193">
    <property type="term" value="P:Golgi vesicle transport"/>
    <property type="evidence" value="ECO:0007669"/>
    <property type="project" value="TreeGrafter"/>
</dbReference>
<dbReference type="Pfam" id="PF08700">
    <property type="entry name" value="VPS51_Exo84_N"/>
    <property type="match status" value="1"/>
</dbReference>
<feature type="non-terminal residue" evidence="4">
    <location>
        <position position="1"/>
    </location>
</feature>
<dbReference type="AlphaFoldDB" id="A0A0H5RC89"/>
<name>A0A0H5RC89_9EUKA</name>
<comment type="subunit">
    <text evidence="2">Component of the Golgi-associated retrograde protein (GARP) complex.</text>
</comment>
<keyword evidence="2" id="KW-0333">Golgi apparatus</keyword>
<comment type="similarity">
    <text evidence="1 2">Belongs to the VPS51 family.</text>
</comment>
<dbReference type="InterPro" id="IPR014812">
    <property type="entry name" value="Vps51"/>
</dbReference>
<dbReference type="GO" id="GO:1990745">
    <property type="term" value="C:EARP complex"/>
    <property type="evidence" value="ECO:0007669"/>
    <property type="project" value="TreeGrafter"/>
</dbReference>
<reference evidence="4" key="1">
    <citation type="submission" date="2015-04" db="EMBL/GenBank/DDBJ databases">
        <title>The genome sequence of the plant pathogenic Rhizarian Plasmodiophora brassicae reveals insights in its biotrophic life cycle and the origin of chitin synthesis.</title>
        <authorList>
            <person name="Schwelm A."/>
            <person name="Fogelqvist J."/>
            <person name="Knaust A."/>
            <person name="Julke S."/>
            <person name="Lilja T."/>
            <person name="Dhandapani V."/>
            <person name="Bonilla-Rosso G."/>
            <person name="Karlsson M."/>
            <person name="Shevchenko A."/>
            <person name="Choi S.R."/>
            <person name="Kim H.G."/>
            <person name="Park J.Y."/>
            <person name="Lim Y.P."/>
            <person name="Ludwig-Muller J."/>
            <person name="Dixelius C."/>
        </authorList>
    </citation>
    <scope>NUCLEOTIDE SEQUENCE</scope>
    <source>
        <tissue evidence="4">Potato root galls</tissue>
    </source>
</reference>
<feature type="region of interest" description="Disordered" evidence="3">
    <location>
        <begin position="343"/>
        <end position="367"/>
    </location>
</feature>
<dbReference type="PANTHER" id="PTHR15954">
    <property type="entry name" value="VACUOLAR PROTEIN SORTING-ASSOCIATED PROTEIN 51 HOMOLOG"/>
    <property type="match status" value="1"/>
</dbReference>
<evidence type="ECO:0000256" key="3">
    <source>
        <dbReference type="SAM" id="MobiDB-lite"/>
    </source>
</evidence>
<comment type="subcellular location">
    <subcellularLocation>
        <location evidence="2">Golgi apparatus</location>
        <location evidence="2">trans-Golgi network</location>
    </subcellularLocation>
</comment>
<sequence>GKPIPAGVSINRMSDDDRQPSSRSRTLLTDFYGLPTVHSPVQHHDSDDDENFDIIDEQGNVLDTPEFSQFDPLDVENFQLDNFVHDLISNNTVKDLVNIENTITGQIRSLDNDLQMLVYENYSKFIAATDVIKQMQMKVDNLGTDMAKLKATMGTLGEYYTAAERVIDPPRSRIENLVGVSRIIGRLNFLFDLPERLRQSIAKENYSESVSVYRTSMQILEQYRHVMSFEAIRSESETIIKQLQSSIRSKLRDSEYASGLQQINFAMLLLTLGEEPSLLWHDILGAKKDRILVNLEKCKAVKASHSAVLAALRATFMDEFVEFVLAFRTTFVKAIPGSAHSVLGSSPGSTHSKSDPNTKSPVKPQAPRTVQDDALIALNTFSRQVFSLFLEDCRAVLLIMVEEMSTASILSPEDQQARLEVLLNEIESISGAVETAENAVPDAQLASRSKDCTDLIVKRTILAVFAFSQQRILTAVVGFVSGDSANELAIDACVKKIQNPLQSASVDVSLICERNPQVDKFIQDLFLEALGNLQLLLLGDYGTFNHEQSVQMARQRYQIRRSLAASVPAMTPMILLRVFKLCHPCQRIVLPELFEFLAELFPSISASPGFNRRCAILMQLFKETEKSLLNSVARVAGARLGMILATLDDSPGAPSRPSDRSRAWRSMIAELQGQLTECFPATSSESVINQTRRQISPSRPLRRNDIHRMLAQTVSAPIFDNVDPSTESLLHSSVKIALKAWVEFQRLNVFTKAQFQQIEIDVFSIRISLPSCLFANRPILDSLFDEVLTTSLELCSDPSPELSPDLVERYGSIV</sequence>
<dbReference type="PANTHER" id="PTHR15954:SF4">
    <property type="entry name" value="VACUOLAR PROTEIN SORTING-ASSOCIATED PROTEIN 51 HOMOLOG"/>
    <property type="match status" value="1"/>
</dbReference>
<dbReference type="GO" id="GO:0016020">
    <property type="term" value="C:membrane"/>
    <property type="evidence" value="ECO:0007669"/>
    <property type="project" value="TreeGrafter"/>
</dbReference>
<dbReference type="GO" id="GO:0006869">
    <property type="term" value="P:lipid transport"/>
    <property type="evidence" value="ECO:0007669"/>
    <property type="project" value="UniProtKB-UniRule"/>
</dbReference>
<accession>A0A0H5RC89</accession>